<reference evidence="1" key="1">
    <citation type="submission" date="2023-01" db="EMBL/GenBank/DDBJ databases">
        <title>Human gut microbiome strain richness.</title>
        <authorList>
            <person name="Chen-Liaw A."/>
        </authorList>
    </citation>
    <scope>NUCLEOTIDE SEQUENCE</scope>
    <source>
        <strain evidence="1">1001283st1_G1_1001283B150217_161031</strain>
    </source>
</reference>
<organism evidence="1 2">
    <name type="scientific">[Eubacterium] siraeum</name>
    <dbReference type="NCBI Taxonomy" id="39492"/>
    <lineage>
        <taxon>Bacteria</taxon>
        <taxon>Bacillati</taxon>
        <taxon>Bacillota</taxon>
        <taxon>Clostridia</taxon>
        <taxon>Eubacteriales</taxon>
        <taxon>Oscillospiraceae</taxon>
        <taxon>Oscillospiraceae incertae sedis</taxon>
    </lineage>
</organism>
<dbReference type="AlphaFoldDB" id="A0AAW6D1E5"/>
<dbReference type="Pfam" id="PF06854">
    <property type="entry name" value="Phage_Gp15"/>
    <property type="match status" value="1"/>
</dbReference>
<name>A0AAW6D1E5_9FIRM</name>
<dbReference type="InterPro" id="IPR009660">
    <property type="entry name" value="Phage_A500_Gp15"/>
</dbReference>
<dbReference type="EMBL" id="JAQLXW010000001">
    <property type="protein sequence ID" value="MDB8002587.1"/>
    <property type="molecule type" value="Genomic_DNA"/>
</dbReference>
<dbReference type="Proteomes" id="UP001210809">
    <property type="component" value="Unassembled WGS sequence"/>
</dbReference>
<accession>A0AAW6D1E5</accession>
<comment type="caution">
    <text evidence="1">The sequence shown here is derived from an EMBL/GenBank/DDBJ whole genome shotgun (WGS) entry which is preliminary data.</text>
</comment>
<evidence type="ECO:0000313" key="2">
    <source>
        <dbReference type="Proteomes" id="UP001210809"/>
    </source>
</evidence>
<proteinExistence type="predicted"/>
<gene>
    <name evidence="1" type="ORF">PNE09_00750</name>
</gene>
<protein>
    <submittedName>
        <fullName evidence="1">Gp15 family bacteriophage protein</fullName>
    </submittedName>
</protein>
<evidence type="ECO:0000313" key="1">
    <source>
        <dbReference type="EMBL" id="MDB8002587.1"/>
    </source>
</evidence>
<sequence length="122" mass="14353">MPSDFTSNEVWYDIEYDRELIRQSIAKQYHILPSEQDDLHYSDWLSLVSGIMNDTPLGQTVRIRSEDNKEMLKHFSPYENRIRREWAAFRAKKQLAEKTPKQIQSDITALEMMIKKAFGGGE</sequence>